<evidence type="ECO:0000259" key="12">
    <source>
        <dbReference type="PROSITE" id="PS50109"/>
    </source>
</evidence>
<dbReference type="PANTHER" id="PTHR43711">
    <property type="entry name" value="TWO-COMPONENT HISTIDINE KINASE"/>
    <property type="match status" value="1"/>
</dbReference>
<reference evidence="14" key="1">
    <citation type="submission" date="2021-01" db="EMBL/GenBank/DDBJ databases">
        <title>Whole genome shotgun sequence of Actinoplanes nipponensis NBRC 14063.</title>
        <authorList>
            <person name="Komaki H."/>
            <person name="Tamura T."/>
        </authorList>
    </citation>
    <scope>NUCLEOTIDE SEQUENCE</scope>
    <source>
        <strain evidence="14">NBRC 14063</strain>
    </source>
</reference>
<evidence type="ECO:0000313" key="14">
    <source>
        <dbReference type="EMBL" id="GIE47267.1"/>
    </source>
</evidence>
<keyword evidence="5" id="KW-0808">Transferase</keyword>
<feature type="domain" description="HAMP" evidence="13">
    <location>
        <begin position="374"/>
        <end position="426"/>
    </location>
</feature>
<proteinExistence type="predicted"/>
<gene>
    <name evidence="14" type="ORF">Ani05nite_08010</name>
</gene>
<comment type="caution">
    <text evidence="14">The sequence shown here is derived from an EMBL/GenBank/DDBJ whole genome shotgun (WGS) entry which is preliminary data.</text>
</comment>
<keyword evidence="6 11" id="KW-0812">Transmembrane</keyword>
<dbReference type="SMART" id="SM00388">
    <property type="entry name" value="HisKA"/>
    <property type="match status" value="1"/>
</dbReference>
<sequence length="659" mass="70181">MIRRSTLLLRFFAISVLIAAFSIAVTAWLATQTTADNIQQQSGANAVQDARLYDQLLGYAATHASWEGVRPTLDALAAQSGRRIALASLDRMPIADTGDRDAPVLPLQRDALIDPLHVDATLQPRAPANLIDRRAVARLAPLPDRYRRDLRGVADRLAKCLRTAYDIDARVASSPNGRPFVVVPTLEELAPVYDSRRCVSDSINPLSVLTSAEQEVNRQFRQGVSACLEKLPASPTPPPSSSSPATAASTTPTNVAADPRATALAPVVISASEATDSVPDLIPARLWTIAAVQDHLGYLAESPDFEAATRSCFTTALHHQLTDAVSPPALVFLTAPHGPAPATADLSRAGAARIAVTAAIVLAVAMFAAWLSATRLVRPLRAVTSAAHRMAGGDRTVRVRTKAHGEVAELADAFNAMSEQLESTERQRQALIGDIAHELRNPLGNITGWLEATHDGLATADPELIDMLLTESVLLQRLVDDLQDLAQADAGRLRLHPELTDAADIADQVAAAHQAAADERHITLRSVTRGRLPVLADPTRLRQALSNLVGNAVRYTPAGGEISVRTWADGDTVGFEVTDTGCGISAEELPHVFDRFWRSDASRSRLTGGTGLGLAITKHLCEAHGGAVSATSTVNRGSTFRITLPGAHVRPAVDPHRSG</sequence>
<dbReference type="PRINTS" id="PR00344">
    <property type="entry name" value="BCTRLSENSOR"/>
</dbReference>
<dbReference type="FunFam" id="3.30.565.10:FF:000006">
    <property type="entry name" value="Sensor histidine kinase WalK"/>
    <property type="match status" value="1"/>
</dbReference>
<dbReference type="GO" id="GO:0000155">
    <property type="term" value="F:phosphorelay sensor kinase activity"/>
    <property type="evidence" value="ECO:0007669"/>
    <property type="project" value="InterPro"/>
</dbReference>
<evidence type="ECO:0000256" key="8">
    <source>
        <dbReference type="ARBA" id="ARBA00022989"/>
    </source>
</evidence>
<dbReference type="InterPro" id="IPR003661">
    <property type="entry name" value="HisK_dim/P_dom"/>
</dbReference>
<comment type="subcellular location">
    <subcellularLocation>
        <location evidence="2">Cell membrane</location>
    </subcellularLocation>
</comment>
<keyword evidence="8 11" id="KW-1133">Transmembrane helix</keyword>
<dbReference type="Gene3D" id="6.10.340.10">
    <property type="match status" value="1"/>
</dbReference>
<name>A0A919JCW5_9ACTN</name>
<keyword evidence="4" id="KW-0597">Phosphoprotein</keyword>
<evidence type="ECO:0000256" key="7">
    <source>
        <dbReference type="ARBA" id="ARBA00022777"/>
    </source>
</evidence>
<dbReference type="Gene3D" id="3.30.565.10">
    <property type="entry name" value="Histidine kinase-like ATPase, C-terminal domain"/>
    <property type="match status" value="1"/>
</dbReference>
<dbReference type="InterPro" id="IPR003594">
    <property type="entry name" value="HATPase_dom"/>
</dbReference>
<dbReference type="SMART" id="SM00387">
    <property type="entry name" value="HATPase_c"/>
    <property type="match status" value="1"/>
</dbReference>
<feature type="domain" description="Histidine kinase" evidence="12">
    <location>
        <begin position="434"/>
        <end position="648"/>
    </location>
</feature>
<keyword evidence="11" id="KW-0472">Membrane</keyword>
<dbReference type="AlphaFoldDB" id="A0A919JCW5"/>
<dbReference type="SMART" id="SM00304">
    <property type="entry name" value="HAMP"/>
    <property type="match status" value="1"/>
</dbReference>
<dbReference type="SUPFAM" id="SSF47384">
    <property type="entry name" value="Homodimeric domain of signal transducing histidine kinase"/>
    <property type="match status" value="1"/>
</dbReference>
<dbReference type="EC" id="2.7.13.3" evidence="3"/>
<dbReference type="CDD" id="cd00082">
    <property type="entry name" value="HisKA"/>
    <property type="match status" value="1"/>
</dbReference>
<accession>A0A919JCW5</accession>
<dbReference type="CDD" id="cd06225">
    <property type="entry name" value="HAMP"/>
    <property type="match status" value="1"/>
</dbReference>
<feature type="compositionally biased region" description="Low complexity" evidence="10">
    <location>
        <begin position="242"/>
        <end position="253"/>
    </location>
</feature>
<dbReference type="InterPro" id="IPR036097">
    <property type="entry name" value="HisK_dim/P_sf"/>
</dbReference>
<dbReference type="PANTHER" id="PTHR43711:SF1">
    <property type="entry name" value="HISTIDINE KINASE 1"/>
    <property type="match status" value="1"/>
</dbReference>
<dbReference type="Pfam" id="PF02518">
    <property type="entry name" value="HATPase_c"/>
    <property type="match status" value="1"/>
</dbReference>
<dbReference type="Gene3D" id="1.10.287.130">
    <property type="match status" value="1"/>
</dbReference>
<evidence type="ECO:0000256" key="2">
    <source>
        <dbReference type="ARBA" id="ARBA00004236"/>
    </source>
</evidence>
<feature type="region of interest" description="Disordered" evidence="10">
    <location>
        <begin position="229"/>
        <end position="257"/>
    </location>
</feature>
<evidence type="ECO:0000256" key="6">
    <source>
        <dbReference type="ARBA" id="ARBA00022692"/>
    </source>
</evidence>
<dbReference type="SUPFAM" id="SSF55874">
    <property type="entry name" value="ATPase domain of HSP90 chaperone/DNA topoisomerase II/histidine kinase"/>
    <property type="match status" value="1"/>
</dbReference>
<evidence type="ECO:0000256" key="3">
    <source>
        <dbReference type="ARBA" id="ARBA00012438"/>
    </source>
</evidence>
<dbReference type="InterPro" id="IPR050736">
    <property type="entry name" value="Sensor_HK_Regulatory"/>
</dbReference>
<evidence type="ECO:0000259" key="13">
    <source>
        <dbReference type="PROSITE" id="PS50885"/>
    </source>
</evidence>
<organism evidence="14 15">
    <name type="scientific">Actinoplanes nipponensis</name>
    <dbReference type="NCBI Taxonomy" id="135950"/>
    <lineage>
        <taxon>Bacteria</taxon>
        <taxon>Bacillati</taxon>
        <taxon>Actinomycetota</taxon>
        <taxon>Actinomycetes</taxon>
        <taxon>Micromonosporales</taxon>
        <taxon>Micromonosporaceae</taxon>
        <taxon>Actinoplanes</taxon>
    </lineage>
</organism>
<dbReference type="RefSeq" id="WP_203764886.1">
    <property type="nucleotide sequence ID" value="NZ_BAAAYJ010000029.1"/>
</dbReference>
<keyword evidence="15" id="KW-1185">Reference proteome</keyword>
<dbReference type="CDD" id="cd00075">
    <property type="entry name" value="HATPase"/>
    <property type="match status" value="1"/>
</dbReference>
<dbReference type="EMBL" id="BOMQ01000008">
    <property type="protein sequence ID" value="GIE47267.1"/>
    <property type="molecule type" value="Genomic_DNA"/>
</dbReference>
<dbReference type="GO" id="GO:0005886">
    <property type="term" value="C:plasma membrane"/>
    <property type="evidence" value="ECO:0007669"/>
    <property type="project" value="UniProtKB-SubCell"/>
</dbReference>
<evidence type="ECO:0000256" key="5">
    <source>
        <dbReference type="ARBA" id="ARBA00022679"/>
    </source>
</evidence>
<dbReference type="InterPro" id="IPR036890">
    <property type="entry name" value="HATPase_C_sf"/>
</dbReference>
<feature type="transmembrane region" description="Helical" evidence="11">
    <location>
        <begin position="351"/>
        <end position="371"/>
    </location>
</feature>
<comment type="catalytic activity">
    <reaction evidence="1">
        <text>ATP + protein L-histidine = ADP + protein N-phospho-L-histidine.</text>
        <dbReference type="EC" id="2.7.13.3"/>
    </reaction>
</comment>
<keyword evidence="7 14" id="KW-0418">Kinase</keyword>
<dbReference type="Pfam" id="PF00512">
    <property type="entry name" value="HisKA"/>
    <property type="match status" value="1"/>
</dbReference>
<evidence type="ECO:0000313" key="15">
    <source>
        <dbReference type="Proteomes" id="UP000647172"/>
    </source>
</evidence>
<evidence type="ECO:0000256" key="11">
    <source>
        <dbReference type="SAM" id="Phobius"/>
    </source>
</evidence>
<dbReference type="Pfam" id="PF00672">
    <property type="entry name" value="HAMP"/>
    <property type="match status" value="1"/>
</dbReference>
<protein>
    <recommendedName>
        <fullName evidence="3">histidine kinase</fullName>
        <ecNumber evidence="3">2.7.13.3</ecNumber>
    </recommendedName>
</protein>
<evidence type="ECO:0000256" key="10">
    <source>
        <dbReference type="SAM" id="MobiDB-lite"/>
    </source>
</evidence>
<evidence type="ECO:0000256" key="4">
    <source>
        <dbReference type="ARBA" id="ARBA00022553"/>
    </source>
</evidence>
<feature type="transmembrane region" description="Helical" evidence="11">
    <location>
        <begin position="7"/>
        <end position="30"/>
    </location>
</feature>
<dbReference type="InterPro" id="IPR003660">
    <property type="entry name" value="HAMP_dom"/>
</dbReference>
<dbReference type="SUPFAM" id="SSF158472">
    <property type="entry name" value="HAMP domain-like"/>
    <property type="match status" value="1"/>
</dbReference>
<keyword evidence="9" id="KW-0902">Two-component regulatory system</keyword>
<dbReference type="PROSITE" id="PS50109">
    <property type="entry name" value="HIS_KIN"/>
    <property type="match status" value="1"/>
</dbReference>
<evidence type="ECO:0000256" key="1">
    <source>
        <dbReference type="ARBA" id="ARBA00000085"/>
    </source>
</evidence>
<dbReference type="PROSITE" id="PS50885">
    <property type="entry name" value="HAMP"/>
    <property type="match status" value="1"/>
</dbReference>
<dbReference type="InterPro" id="IPR005467">
    <property type="entry name" value="His_kinase_dom"/>
</dbReference>
<dbReference type="Proteomes" id="UP000647172">
    <property type="component" value="Unassembled WGS sequence"/>
</dbReference>
<dbReference type="InterPro" id="IPR004358">
    <property type="entry name" value="Sig_transdc_His_kin-like_C"/>
</dbReference>
<evidence type="ECO:0000256" key="9">
    <source>
        <dbReference type="ARBA" id="ARBA00023012"/>
    </source>
</evidence>